<protein>
    <submittedName>
        <fullName evidence="1">Uncharacterized protein</fullName>
    </submittedName>
</protein>
<dbReference type="Gramene" id="Solyc10g083635.1.1">
    <property type="protein sequence ID" value="Solyc10g083635.1.1"/>
    <property type="gene ID" value="Solyc10g083635.1"/>
</dbReference>
<proteinExistence type="predicted"/>
<sequence>MSFFPIFSHPPTGISLLPFCEISFKDPFSEQNGIFEVRFDVEFNVLSDDFIKQIWYFRINKTLSKPCIFG</sequence>
<keyword evidence="2" id="KW-1185">Reference proteome</keyword>
<accession>A0A3Q7IMU4</accession>
<dbReference type="InParanoid" id="A0A3Q7IMU4"/>
<reference evidence="1" key="1">
    <citation type="journal article" date="2012" name="Nature">
        <title>The tomato genome sequence provides insights into fleshy fruit evolution.</title>
        <authorList>
            <consortium name="Tomato Genome Consortium"/>
        </authorList>
    </citation>
    <scope>NUCLEOTIDE SEQUENCE [LARGE SCALE GENOMIC DNA]</scope>
    <source>
        <strain evidence="1">cv. Heinz 1706</strain>
    </source>
</reference>
<organism evidence="1">
    <name type="scientific">Solanum lycopersicum</name>
    <name type="common">Tomato</name>
    <name type="synonym">Lycopersicon esculentum</name>
    <dbReference type="NCBI Taxonomy" id="4081"/>
    <lineage>
        <taxon>Eukaryota</taxon>
        <taxon>Viridiplantae</taxon>
        <taxon>Streptophyta</taxon>
        <taxon>Embryophyta</taxon>
        <taxon>Tracheophyta</taxon>
        <taxon>Spermatophyta</taxon>
        <taxon>Magnoliopsida</taxon>
        <taxon>eudicotyledons</taxon>
        <taxon>Gunneridae</taxon>
        <taxon>Pentapetalae</taxon>
        <taxon>asterids</taxon>
        <taxon>lamiids</taxon>
        <taxon>Solanales</taxon>
        <taxon>Solanaceae</taxon>
        <taxon>Solanoideae</taxon>
        <taxon>Solaneae</taxon>
        <taxon>Solanum</taxon>
        <taxon>Solanum subgen. Lycopersicon</taxon>
    </lineage>
</organism>
<evidence type="ECO:0000313" key="1">
    <source>
        <dbReference type="EnsemblPlants" id="Solyc10g083635.1.1"/>
    </source>
</evidence>
<evidence type="ECO:0000313" key="2">
    <source>
        <dbReference type="Proteomes" id="UP000004994"/>
    </source>
</evidence>
<reference evidence="1" key="2">
    <citation type="submission" date="2019-01" db="UniProtKB">
        <authorList>
            <consortium name="EnsemblPlants"/>
        </authorList>
    </citation>
    <scope>IDENTIFICATION</scope>
    <source>
        <strain evidence="1">cv. Heinz 1706</strain>
    </source>
</reference>
<dbReference type="EnsemblPlants" id="Solyc10g083635.1.1">
    <property type="protein sequence ID" value="Solyc10g083635.1.1"/>
    <property type="gene ID" value="Solyc10g083635.1"/>
</dbReference>
<dbReference type="Proteomes" id="UP000004994">
    <property type="component" value="Chromosome 10"/>
</dbReference>
<dbReference type="AlphaFoldDB" id="A0A3Q7IMU4"/>
<name>A0A3Q7IMU4_SOLLC</name>